<keyword evidence="3" id="KW-1185">Reference proteome</keyword>
<dbReference type="EMBL" id="DUZY01000002">
    <property type="protein sequence ID" value="DAD25780.1"/>
    <property type="molecule type" value="Genomic_DNA"/>
</dbReference>
<dbReference type="AlphaFoldDB" id="A0A822XZH3"/>
<dbReference type="Proteomes" id="UP000607653">
    <property type="component" value="Unassembled WGS sequence"/>
</dbReference>
<comment type="caution">
    <text evidence="2">The sequence shown here is derived from an EMBL/GenBank/DDBJ whole genome shotgun (WGS) entry which is preliminary data.</text>
</comment>
<evidence type="ECO:0000313" key="2">
    <source>
        <dbReference type="EMBL" id="DAD25780.1"/>
    </source>
</evidence>
<gene>
    <name evidence="2" type="ORF">HUJ06_027248</name>
</gene>
<evidence type="ECO:0000256" key="1">
    <source>
        <dbReference type="SAM" id="MobiDB-lite"/>
    </source>
</evidence>
<feature type="region of interest" description="Disordered" evidence="1">
    <location>
        <begin position="48"/>
        <end position="110"/>
    </location>
</feature>
<feature type="compositionally biased region" description="Basic and acidic residues" evidence="1">
    <location>
        <begin position="82"/>
        <end position="106"/>
    </location>
</feature>
<evidence type="ECO:0000313" key="3">
    <source>
        <dbReference type="Proteomes" id="UP000607653"/>
    </source>
</evidence>
<name>A0A822XZH3_NELNU</name>
<feature type="compositionally biased region" description="Basic residues" evidence="1">
    <location>
        <begin position="57"/>
        <end position="66"/>
    </location>
</feature>
<protein>
    <submittedName>
        <fullName evidence="2">Uncharacterized protein</fullName>
    </submittedName>
</protein>
<sequence>MTKMTNDGACRGNTSTTELFLRGTRAVPVHCLYVKKNRPLVLVIPIERRRREEGQRRRGPSKKPLIHKMLQTYLCTRTSTRVSEKRGRGDGKKRGRGEESPRKSRLYDANPDILKALEGPTSKCQSWFPIN</sequence>
<organism evidence="2 3">
    <name type="scientific">Nelumbo nucifera</name>
    <name type="common">Sacred lotus</name>
    <dbReference type="NCBI Taxonomy" id="4432"/>
    <lineage>
        <taxon>Eukaryota</taxon>
        <taxon>Viridiplantae</taxon>
        <taxon>Streptophyta</taxon>
        <taxon>Embryophyta</taxon>
        <taxon>Tracheophyta</taxon>
        <taxon>Spermatophyta</taxon>
        <taxon>Magnoliopsida</taxon>
        <taxon>Proteales</taxon>
        <taxon>Nelumbonaceae</taxon>
        <taxon>Nelumbo</taxon>
    </lineage>
</organism>
<proteinExistence type="predicted"/>
<accession>A0A822XZH3</accession>
<reference evidence="2 3" key="1">
    <citation type="journal article" date="2020" name="Mol. Biol. Evol.">
        <title>Distinct Expression and Methylation Patterns for Genes with Different Fates following a Single Whole-Genome Duplication in Flowering Plants.</title>
        <authorList>
            <person name="Shi T."/>
            <person name="Rahmani R.S."/>
            <person name="Gugger P.F."/>
            <person name="Wang M."/>
            <person name="Li H."/>
            <person name="Zhang Y."/>
            <person name="Li Z."/>
            <person name="Wang Q."/>
            <person name="Van de Peer Y."/>
            <person name="Marchal K."/>
            <person name="Chen J."/>
        </authorList>
    </citation>
    <scope>NUCLEOTIDE SEQUENCE [LARGE SCALE GENOMIC DNA]</scope>
    <source>
        <tissue evidence="2">Leaf</tissue>
    </source>
</reference>